<keyword evidence="5" id="KW-0418">Kinase</keyword>
<dbReference type="EMBL" id="JAEAOA010002359">
    <property type="protein sequence ID" value="KAK3603134.1"/>
    <property type="molecule type" value="Genomic_DNA"/>
</dbReference>
<evidence type="ECO:0000256" key="8">
    <source>
        <dbReference type="ARBA" id="ARBA00023137"/>
    </source>
</evidence>
<dbReference type="SUPFAM" id="SSF49265">
    <property type="entry name" value="Fibronectin type III"/>
    <property type="match status" value="1"/>
</dbReference>
<keyword evidence="4" id="KW-0547">Nucleotide-binding</keyword>
<keyword evidence="8" id="KW-0829">Tyrosine-protein kinase</keyword>
<evidence type="ECO:0000256" key="10">
    <source>
        <dbReference type="SAM" id="Phobius"/>
    </source>
</evidence>
<dbReference type="CDD" id="cd00192">
    <property type="entry name" value="PTKc"/>
    <property type="match status" value="1"/>
</dbReference>
<evidence type="ECO:0000256" key="2">
    <source>
        <dbReference type="ARBA" id="ARBA00004308"/>
    </source>
</evidence>
<dbReference type="InterPro" id="IPR013783">
    <property type="entry name" value="Ig-like_fold"/>
</dbReference>
<dbReference type="GO" id="GO:0043235">
    <property type="term" value="C:receptor complex"/>
    <property type="evidence" value="ECO:0007669"/>
    <property type="project" value="TreeGrafter"/>
</dbReference>
<dbReference type="InterPro" id="IPR001245">
    <property type="entry name" value="Ser-Thr/Tyr_kinase_cat_dom"/>
</dbReference>
<evidence type="ECO:0000256" key="3">
    <source>
        <dbReference type="ARBA" id="ARBA00022679"/>
    </source>
</evidence>
<dbReference type="InterPro" id="IPR050122">
    <property type="entry name" value="RTK"/>
</dbReference>
<evidence type="ECO:0000256" key="6">
    <source>
        <dbReference type="ARBA" id="ARBA00022840"/>
    </source>
</evidence>
<dbReference type="SUPFAM" id="SSF56112">
    <property type="entry name" value="Protein kinase-like (PK-like)"/>
    <property type="match status" value="1"/>
</dbReference>
<evidence type="ECO:0000256" key="1">
    <source>
        <dbReference type="ARBA" id="ARBA00004167"/>
    </source>
</evidence>
<keyword evidence="6" id="KW-0067">ATP-binding</keyword>
<dbReference type="PANTHER" id="PTHR24416:SF611">
    <property type="entry name" value="TYROSINE-PROTEIN KINASE TRANSMEMBRANE RECEPTOR ROR"/>
    <property type="match status" value="1"/>
</dbReference>
<keyword evidence="9" id="KW-0325">Glycoprotein</keyword>
<comment type="subcellular location">
    <subcellularLocation>
        <location evidence="2">Endomembrane system</location>
    </subcellularLocation>
    <subcellularLocation>
        <location evidence="1">Membrane</location>
        <topology evidence="1">Single-pass membrane protein</topology>
    </subcellularLocation>
</comment>
<dbReference type="Gene3D" id="1.10.510.10">
    <property type="entry name" value="Transferase(Phosphotransferase) domain 1"/>
    <property type="match status" value="1"/>
</dbReference>
<evidence type="ECO:0000256" key="4">
    <source>
        <dbReference type="ARBA" id="ARBA00022741"/>
    </source>
</evidence>
<dbReference type="GO" id="GO:0030182">
    <property type="term" value="P:neuron differentiation"/>
    <property type="evidence" value="ECO:0007669"/>
    <property type="project" value="UniProtKB-ARBA"/>
</dbReference>
<evidence type="ECO:0000256" key="5">
    <source>
        <dbReference type="ARBA" id="ARBA00022777"/>
    </source>
</evidence>
<dbReference type="InterPro" id="IPR000719">
    <property type="entry name" value="Prot_kinase_dom"/>
</dbReference>
<dbReference type="InterPro" id="IPR003961">
    <property type="entry name" value="FN3_dom"/>
</dbReference>
<dbReference type="GO" id="GO:0048468">
    <property type="term" value="P:cell development"/>
    <property type="evidence" value="ECO:0007669"/>
    <property type="project" value="UniProtKB-ARBA"/>
</dbReference>
<organism evidence="13 14">
    <name type="scientific">Potamilus streckersoni</name>
    <dbReference type="NCBI Taxonomy" id="2493646"/>
    <lineage>
        <taxon>Eukaryota</taxon>
        <taxon>Metazoa</taxon>
        <taxon>Spiralia</taxon>
        <taxon>Lophotrochozoa</taxon>
        <taxon>Mollusca</taxon>
        <taxon>Bivalvia</taxon>
        <taxon>Autobranchia</taxon>
        <taxon>Heteroconchia</taxon>
        <taxon>Palaeoheterodonta</taxon>
        <taxon>Unionida</taxon>
        <taxon>Unionoidea</taxon>
        <taxon>Unionidae</taxon>
        <taxon>Ambleminae</taxon>
        <taxon>Lampsilini</taxon>
        <taxon>Potamilus</taxon>
    </lineage>
</organism>
<dbReference type="GO" id="GO:0005524">
    <property type="term" value="F:ATP binding"/>
    <property type="evidence" value="ECO:0007669"/>
    <property type="project" value="UniProtKB-KW"/>
</dbReference>
<dbReference type="InterPro" id="IPR011009">
    <property type="entry name" value="Kinase-like_dom_sf"/>
</dbReference>
<evidence type="ECO:0000259" key="11">
    <source>
        <dbReference type="PROSITE" id="PS50011"/>
    </source>
</evidence>
<protein>
    <recommendedName>
        <fullName evidence="15">Receptor protein-tyrosine kinase</fullName>
    </recommendedName>
</protein>
<name>A0AAE0W6Q7_9BIVA</name>
<dbReference type="InterPro" id="IPR036116">
    <property type="entry name" value="FN3_sf"/>
</dbReference>
<reference evidence="13" key="1">
    <citation type="journal article" date="2021" name="Genome Biol. Evol.">
        <title>A High-Quality Reference Genome for a Parasitic Bivalve with Doubly Uniparental Inheritance (Bivalvia: Unionida).</title>
        <authorList>
            <person name="Smith C.H."/>
        </authorList>
    </citation>
    <scope>NUCLEOTIDE SEQUENCE</scope>
    <source>
        <strain evidence="13">CHS0354</strain>
    </source>
</reference>
<keyword evidence="3" id="KW-0808">Transferase</keyword>
<dbReference type="PANTHER" id="PTHR24416">
    <property type="entry name" value="TYROSINE-PROTEIN KINASE RECEPTOR"/>
    <property type="match status" value="1"/>
</dbReference>
<dbReference type="GO" id="GO:0012505">
    <property type="term" value="C:endomembrane system"/>
    <property type="evidence" value="ECO:0007669"/>
    <property type="project" value="UniProtKB-SubCell"/>
</dbReference>
<evidence type="ECO:0000313" key="13">
    <source>
        <dbReference type="EMBL" id="KAK3603134.1"/>
    </source>
</evidence>
<keyword evidence="10" id="KW-0812">Transmembrane</keyword>
<gene>
    <name evidence="13" type="ORF">CHS0354_042956</name>
</gene>
<dbReference type="Proteomes" id="UP001195483">
    <property type="component" value="Unassembled WGS sequence"/>
</dbReference>
<comment type="caution">
    <text evidence="13">The sequence shown here is derived from an EMBL/GenBank/DDBJ whole genome shotgun (WGS) entry which is preliminary data.</text>
</comment>
<dbReference type="PROSITE" id="PS50011">
    <property type="entry name" value="PROTEIN_KINASE_DOM"/>
    <property type="match status" value="1"/>
</dbReference>
<dbReference type="FunFam" id="1.10.510.10:FF:001512">
    <property type="entry name" value="Receptor tyrosine-protein kinase erbB-2"/>
    <property type="match status" value="1"/>
</dbReference>
<dbReference type="PROSITE" id="PS50853">
    <property type="entry name" value="FN3"/>
    <property type="match status" value="1"/>
</dbReference>
<evidence type="ECO:0000313" key="14">
    <source>
        <dbReference type="Proteomes" id="UP001195483"/>
    </source>
</evidence>
<dbReference type="AlphaFoldDB" id="A0AAE0W6Q7"/>
<evidence type="ECO:0000256" key="7">
    <source>
        <dbReference type="ARBA" id="ARBA00023136"/>
    </source>
</evidence>
<reference evidence="13" key="3">
    <citation type="submission" date="2023-05" db="EMBL/GenBank/DDBJ databases">
        <authorList>
            <person name="Smith C.H."/>
        </authorList>
    </citation>
    <scope>NUCLEOTIDE SEQUENCE</scope>
    <source>
        <strain evidence="13">CHS0354</strain>
        <tissue evidence="13">Mantle</tissue>
    </source>
</reference>
<evidence type="ECO:0008006" key="15">
    <source>
        <dbReference type="Google" id="ProtNLM"/>
    </source>
</evidence>
<dbReference type="CDD" id="cd00063">
    <property type="entry name" value="FN3"/>
    <property type="match status" value="1"/>
</dbReference>
<dbReference type="GO" id="GO:0004714">
    <property type="term" value="F:transmembrane receptor protein tyrosine kinase activity"/>
    <property type="evidence" value="ECO:0007669"/>
    <property type="project" value="TreeGrafter"/>
</dbReference>
<keyword evidence="7 10" id="KW-0472">Membrane</keyword>
<dbReference type="GO" id="GO:0005886">
    <property type="term" value="C:plasma membrane"/>
    <property type="evidence" value="ECO:0007669"/>
    <property type="project" value="TreeGrafter"/>
</dbReference>
<feature type="domain" description="Fibronectin type-III" evidence="12">
    <location>
        <begin position="17"/>
        <end position="110"/>
    </location>
</feature>
<evidence type="ECO:0000259" key="12">
    <source>
        <dbReference type="PROSITE" id="PS50853"/>
    </source>
</evidence>
<accession>A0AAE0W6Q7</accession>
<feature type="domain" description="Protein kinase" evidence="11">
    <location>
        <begin position="199"/>
        <end position="468"/>
    </location>
</feature>
<dbReference type="Pfam" id="PF07714">
    <property type="entry name" value="PK_Tyr_Ser-Thr"/>
    <property type="match status" value="1"/>
</dbReference>
<keyword evidence="10" id="KW-1133">Transmembrane helix</keyword>
<keyword evidence="14" id="KW-1185">Reference proteome</keyword>
<dbReference type="GO" id="GO:0050793">
    <property type="term" value="P:regulation of developmental process"/>
    <property type="evidence" value="ECO:0007669"/>
    <property type="project" value="UniProtKB-ARBA"/>
</dbReference>
<dbReference type="PRINTS" id="PR00109">
    <property type="entry name" value="TYRKINASE"/>
</dbReference>
<dbReference type="GO" id="GO:0007169">
    <property type="term" value="P:cell surface receptor protein tyrosine kinase signaling pathway"/>
    <property type="evidence" value="ECO:0007669"/>
    <property type="project" value="TreeGrafter"/>
</dbReference>
<evidence type="ECO:0000256" key="9">
    <source>
        <dbReference type="ARBA" id="ARBA00023180"/>
    </source>
</evidence>
<dbReference type="Gene3D" id="2.60.40.10">
    <property type="entry name" value="Immunoglobulins"/>
    <property type="match status" value="1"/>
</dbReference>
<feature type="transmembrane region" description="Helical" evidence="10">
    <location>
        <begin position="115"/>
        <end position="139"/>
    </location>
</feature>
<proteinExistence type="predicted"/>
<sequence length="480" mass="54575">MLNSSVHANATIDCNSGPTNIRVAKSNSNGVRLEWDLPKTESCYGRTDIVVILYLKDGSTKVYTVSRNTTFLDIIGLDPDKGYTAAFSLGYGEQRMGNMQFSFQTAAKEDSVPTAAIIGGVLAAVAIIGLLIAIFIVLLRRGRLEPVRRRLSRFTVRYRNTVKGQSNQTYVPSTYDDLYIYGGMKFDDRQTWHMNRDDVVFESLLKSGRFANIYKASLHLSSKKRQTVVAKSLKEGFTEKDKELMMAKINFTGTQVGNHPNVLKFIGAVIDDEAIGPFIIFEYCENGPLKDYLESQRNNVTMQLQEKLFRFGLDICKGMEYLVSKKIVHRRLAARNILLTSMNEVKISGFGPQNFELDDNDGDSEKKERIPIKWMAPECLNSTAGATEKSDVWSYGVVLWEIFSLGESPYQNIRSRDLPARLKKGERPYKPELCDDTWYGVMQRTWSIAPEKRPTFAEIRVELDQLFVHSAGDDYYYYKR</sequence>
<reference evidence="13" key="2">
    <citation type="journal article" date="2021" name="Genome Biol. Evol.">
        <title>Developing a high-quality reference genome for a parasitic bivalve with doubly uniparental inheritance (Bivalvia: Unionida).</title>
        <authorList>
            <person name="Smith C.H."/>
        </authorList>
    </citation>
    <scope>NUCLEOTIDE SEQUENCE</scope>
    <source>
        <strain evidence="13">CHS0354</strain>
        <tissue evidence="13">Mantle</tissue>
    </source>
</reference>